<evidence type="ECO:0000259" key="1">
    <source>
        <dbReference type="Pfam" id="PF12697"/>
    </source>
</evidence>
<dbReference type="RefSeq" id="WP_379479707.1">
    <property type="nucleotide sequence ID" value="NZ_JBHLTL010000001.1"/>
</dbReference>
<dbReference type="InterPro" id="IPR029058">
    <property type="entry name" value="AB_hydrolase_fold"/>
</dbReference>
<comment type="caution">
    <text evidence="2">The sequence shown here is derived from an EMBL/GenBank/DDBJ whole genome shotgun (WGS) entry which is preliminary data.</text>
</comment>
<protein>
    <submittedName>
        <fullName evidence="2">Lipase family alpha/beta hydrolase</fullName>
    </submittedName>
</protein>
<keyword evidence="2" id="KW-0378">Hydrolase</keyword>
<organism evidence="2 3">
    <name type="scientific">Novosphingobium aquiterrae</name>
    <dbReference type="NCBI Taxonomy" id="624388"/>
    <lineage>
        <taxon>Bacteria</taxon>
        <taxon>Pseudomonadati</taxon>
        <taxon>Pseudomonadota</taxon>
        <taxon>Alphaproteobacteria</taxon>
        <taxon>Sphingomonadales</taxon>
        <taxon>Sphingomonadaceae</taxon>
        <taxon>Novosphingobium</taxon>
    </lineage>
</organism>
<dbReference type="InterPro" id="IPR000073">
    <property type="entry name" value="AB_hydrolase_1"/>
</dbReference>
<evidence type="ECO:0000313" key="3">
    <source>
        <dbReference type="Proteomes" id="UP001589943"/>
    </source>
</evidence>
<accession>A0ABV6PEF7</accession>
<evidence type="ECO:0000313" key="2">
    <source>
        <dbReference type="EMBL" id="MFC0588200.1"/>
    </source>
</evidence>
<dbReference type="SUPFAM" id="SSF53474">
    <property type="entry name" value="alpha/beta-Hydrolases"/>
    <property type="match status" value="1"/>
</dbReference>
<dbReference type="Gene3D" id="3.40.50.1820">
    <property type="entry name" value="alpha/beta hydrolase"/>
    <property type="match status" value="1"/>
</dbReference>
<dbReference type="Pfam" id="PF12697">
    <property type="entry name" value="Abhydrolase_6"/>
    <property type="match status" value="1"/>
</dbReference>
<proteinExistence type="predicted"/>
<dbReference type="Proteomes" id="UP001589943">
    <property type="component" value="Unassembled WGS sequence"/>
</dbReference>
<dbReference type="EMBL" id="JBHLTL010000001">
    <property type="protein sequence ID" value="MFC0588200.1"/>
    <property type="molecule type" value="Genomic_DNA"/>
</dbReference>
<sequence>MNLAMNGPLARRLRLATMPAPPGVKGPSLRLWLGEGLRVVPPLALRQQSVPQAAQTRTVMLLPGFGAHPRAMRHLRRALGDAGHAVSDWGEGFNLGPDSENLARLSARIADLHAETGQKVILVGWSLGGLFARELAHRMPDAVGGVITMGTPFSGDRHANNAWRAYHLVTGHDVADPPVKADFAAKPPVPTVALWSSRDGIVAPRSARGKPEERDRAIGLRCTHIGFSADPRSIGVVLELLDGGQD</sequence>
<keyword evidence="3" id="KW-1185">Reference proteome</keyword>
<reference evidence="2 3" key="1">
    <citation type="submission" date="2024-09" db="EMBL/GenBank/DDBJ databases">
        <authorList>
            <person name="Sun Q."/>
            <person name="Mori K."/>
        </authorList>
    </citation>
    <scope>NUCLEOTIDE SEQUENCE [LARGE SCALE GENOMIC DNA]</scope>
    <source>
        <strain evidence="2 3">NCAIM B.02537</strain>
    </source>
</reference>
<name>A0ABV6PEF7_9SPHN</name>
<dbReference type="GO" id="GO:0016787">
    <property type="term" value="F:hydrolase activity"/>
    <property type="evidence" value="ECO:0007669"/>
    <property type="project" value="UniProtKB-KW"/>
</dbReference>
<gene>
    <name evidence="2" type="ORF">ACFFF7_02110</name>
</gene>
<feature type="domain" description="AB hydrolase-1" evidence="1">
    <location>
        <begin position="60"/>
        <end position="199"/>
    </location>
</feature>